<evidence type="ECO:0000313" key="2">
    <source>
        <dbReference type="Proteomes" id="UP000076612"/>
    </source>
</evidence>
<protein>
    <recommendedName>
        <fullName evidence="3">Transcriptional regulator</fullName>
    </recommendedName>
</protein>
<dbReference type="Proteomes" id="UP000076612">
    <property type="component" value="Unassembled WGS sequence"/>
</dbReference>
<evidence type="ECO:0008006" key="3">
    <source>
        <dbReference type="Google" id="ProtNLM"/>
    </source>
</evidence>
<comment type="caution">
    <text evidence="1">The sequence shown here is derived from an EMBL/GenBank/DDBJ whole genome shotgun (WGS) entry which is preliminary data.</text>
</comment>
<organism evidence="1 2">
    <name type="scientific">Brevibacterium casei</name>
    <dbReference type="NCBI Taxonomy" id="33889"/>
    <lineage>
        <taxon>Bacteria</taxon>
        <taxon>Bacillati</taxon>
        <taxon>Actinomycetota</taxon>
        <taxon>Actinomycetes</taxon>
        <taxon>Micrococcales</taxon>
        <taxon>Brevibacteriaceae</taxon>
        <taxon>Brevibacterium</taxon>
    </lineage>
</organism>
<dbReference type="EMBL" id="LQQR01000023">
    <property type="protein sequence ID" value="KZE18119.1"/>
    <property type="molecule type" value="Genomic_DNA"/>
</dbReference>
<sequence>MTTWVPVAHALLVETARSYNRTTTYKELTDLVQTRSGIRTKMLIGHWSGRLLEAVAVRSADAGEPPLTSLCVHQDGTVGEGYRSAPKSVESNPESDVDDLAAAHRLLCYRRYATDLPADGGVPTLTQKVAATRSKRTKDTERRRAVCSVHFMELSATGVCPECD</sequence>
<reference evidence="2" key="1">
    <citation type="submission" date="2016-01" db="EMBL/GenBank/DDBJ databases">
        <title>Draft genome of Chromobacterium sp. F49.</title>
        <authorList>
            <person name="Hong K.W."/>
        </authorList>
    </citation>
    <scope>NUCLEOTIDE SEQUENCE [LARGE SCALE GENOMIC DNA]</scope>
    <source>
        <strain evidence="2">M40</strain>
    </source>
</reference>
<dbReference type="AlphaFoldDB" id="A0AB34XS66"/>
<gene>
    <name evidence="1" type="ORF">AVW13_01420</name>
</gene>
<name>A0AB34XS66_9MICO</name>
<evidence type="ECO:0000313" key="1">
    <source>
        <dbReference type="EMBL" id="KZE18119.1"/>
    </source>
</evidence>
<accession>A0AB34XS66</accession>
<proteinExistence type="predicted"/>